<dbReference type="AlphaFoldDB" id="A0A6A4WQD4"/>
<evidence type="ECO:0000256" key="2">
    <source>
        <dbReference type="SAM" id="Phobius"/>
    </source>
</evidence>
<keyword evidence="2" id="KW-0472">Membrane</keyword>
<reference evidence="3 4" key="1">
    <citation type="submission" date="2019-07" db="EMBL/GenBank/DDBJ databases">
        <title>Draft genome assembly of a fouling barnacle, Amphibalanus amphitrite (Darwin, 1854): The first reference genome for Thecostraca.</title>
        <authorList>
            <person name="Kim W."/>
        </authorList>
    </citation>
    <scope>NUCLEOTIDE SEQUENCE [LARGE SCALE GENOMIC DNA]</scope>
    <source>
        <strain evidence="3">SNU_AA5</strain>
        <tissue evidence="3">Soma without cirri and trophi</tissue>
    </source>
</reference>
<feature type="transmembrane region" description="Helical" evidence="2">
    <location>
        <begin position="154"/>
        <end position="173"/>
    </location>
</feature>
<keyword evidence="4" id="KW-1185">Reference proteome</keyword>
<organism evidence="3 4">
    <name type="scientific">Amphibalanus amphitrite</name>
    <name type="common">Striped barnacle</name>
    <name type="synonym">Balanus amphitrite</name>
    <dbReference type="NCBI Taxonomy" id="1232801"/>
    <lineage>
        <taxon>Eukaryota</taxon>
        <taxon>Metazoa</taxon>
        <taxon>Ecdysozoa</taxon>
        <taxon>Arthropoda</taxon>
        <taxon>Crustacea</taxon>
        <taxon>Multicrustacea</taxon>
        <taxon>Cirripedia</taxon>
        <taxon>Thoracica</taxon>
        <taxon>Thoracicalcarea</taxon>
        <taxon>Balanomorpha</taxon>
        <taxon>Balanoidea</taxon>
        <taxon>Balanidae</taxon>
        <taxon>Amphibalaninae</taxon>
        <taxon>Amphibalanus</taxon>
    </lineage>
</organism>
<evidence type="ECO:0000313" key="4">
    <source>
        <dbReference type="Proteomes" id="UP000440578"/>
    </source>
</evidence>
<feature type="transmembrane region" description="Helical" evidence="2">
    <location>
        <begin position="193"/>
        <end position="211"/>
    </location>
</feature>
<protein>
    <recommendedName>
        <fullName evidence="5">Gustatory receptor</fullName>
    </recommendedName>
</protein>
<feature type="transmembrane region" description="Helical" evidence="2">
    <location>
        <begin position="66"/>
        <end position="86"/>
    </location>
</feature>
<gene>
    <name evidence="3" type="ORF">FJT64_023894</name>
</gene>
<proteinExistence type="predicted"/>
<evidence type="ECO:0000256" key="1">
    <source>
        <dbReference type="SAM" id="MobiDB-lite"/>
    </source>
</evidence>
<keyword evidence="2" id="KW-1133">Transmembrane helix</keyword>
<dbReference type="Proteomes" id="UP000440578">
    <property type="component" value="Unassembled WGS sequence"/>
</dbReference>
<name>A0A6A4WQD4_AMPAM</name>
<feature type="transmembrane region" description="Helical" evidence="2">
    <location>
        <begin position="269"/>
        <end position="289"/>
    </location>
</feature>
<sequence length="314" mass="33581">MDVSAGLSASDPSDWLPTDQADHLPTEPAWRSTRPGGADAVGRSARLLLGLLRLAGLWGGAGWRPLLYTALLYAAASAVCALAALADLHQGWLLLEAGLHWIRAFLLAAGLLESGQAALNATLAAAVTRREGADSGRRLLRAAGLQRRLSECQALLASAAAAELPAVMLLGVLTQIQMVVAARDMFVLGADPLSWLMLASYSWAALVALVGPCEAGERLLAGLARCRDLLLRLEELRPELAPRLERLQRALAADREVAADLGLYRLQRATLLSIWSAIITYIIVMLQFMGDAGDPSEGDAGSWPTWDNFTLMEQ</sequence>
<evidence type="ECO:0000313" key="3">
    <source>
        <dbReference type="EMBL" id="KAF0304261.1"/>
    </source>
</evidence>
<comment type="caution">
    <text evidence="3">The sequence shown here is derived from an EMBL/GenBank/DDBJ whole genome shotgun (WGS) entry which is preliminary data.</text>
</comment>
<keyword evidence="2" id="KW-0812">Transmembrane</keyword>
<accession>A0A6A4WQD4</accession>
<dbReference type="EMBL" id="VIIS01000861">
    <property type="protein sequence ID" value="KAF0304261.1"/>
    <property type="molecule type" value="Genomic_DNA"/>
</dbReference>
<evidence type="ECO:0008006" key="5">
    <source>
        <dbReference type="Google" id="ProtNLM"/>
    </source>
</evidence>
<feature type="region of interest" description="Disordered" evidence="1">
    <location>
        <begin position="1"/>
        <end position="37"/>
    </location>
</feature>